<comment type="caution">
    <text evidence="2">The sequence shown here is derived from an EMBL/GenBank/DDBJ whole genome shotgun (WGS) entry which is preliminary data.</text>
</comment>
<protein>
    <submittedName>
        <fullName evidence="2">Uncharacterized protein</fullName>
    </submittedName>
</protein>
<feature type="compositionally biased region" description="Basic and acidic residues" evidence="1">
    <location>
        <begin position="56"/>
        <end position="66"/>
    </location>
</feature>
<organism evidence="2 3">
    <name type="scientific">Caldalkalibacillus uzonensis</name>
    <dbReference type="NCBI Taxonomy" id="353224"/>
    <lineage>
        <taxon>Bacteria</taxon>
        <taxon>Bacillati</taxon>
        <taxon>Bacillota</taxon>
        <taxon>Bacilli</taxon>
        <taxon>Bacillales</taxon>
        <taxon>Bacillaceae</taxon>
        <taxon>Caldalkalibacillus</taxon>
    </lineage>
</organism>
<reference evidence="2 3" key="1">
    <citation type="submission" date="2023-07" db="EMBL/GenBank/DDBJ databases">
        <title>Genomic Encyclopedia of Type Strains, Phase IV (KMG-IV): sequencing the most valuable type-strain genomes for metagenomic binning, comparative biology and taxonomic classification.</title>
        <authorList>
            <person name="Goeker M."/>
        </authorList>
    </citation>
    <scope>NUCLEOTIDE SEQUENCE [LARGE SCALE GENOMIC DNA]</scope>
    <source>
        <strain evidence="2 3">DSM 17740</strain>
    </source>
</reference>
<keyword evidence="3" id="KW-1185">Reference proteome</keyword>
<gene>
    <name evidence="2" type="ORF">J2S00_000550</name>
</gene>
<evidence type="ECO:0000313" key="2">
    <source>
        <dbReference type="EMBL" id="MDQ0337780.1"/>
    </source>
</evidence>
<dbReference type="EMBL" id="JAUSUQ010000001">
    <property type="protein sequence ID" value="MDQ0337780.1"/>
    <property type="molecule type" value="Genomic_DNA"/>
</dbReference>
<sequence>MTDKQRKTRNNYERLSQFNNDVVNFNIPYIQMGEWMDVFHSHGYALEPEETGANHTGEEHEQSDLQ</sequence>
<evidence type="ECO:0000256" key="1">
    <source>
        <dbReference type="SAM" id="MobiDB-lite"/>
    </source>
</evidence>
<accession>A0ABU0CMY3</accession>
<evidence type="ECO:0000313" key="3">
    <source>
        <dbReference type="Proteomes" id="UP001232445"/>
    </source>
</evidence>
<proteinExistence type="predicted"/>
<name>A0ABU0CMY3_9BACI</name>
<dbReference type="RefSeq" id="WP_307335138.1">
    <property type="nucleotide sequence ID" value="NZ_JAUSUQ010000001.1"/>
</dbReference>
<feature type="region of interest" description="Disordered" evidence="1">
    <location>
        <begin position="47"/>
        <end position="66"/>
    </location>
</feature>
<dbReference type="Proteomes" id="UP001232445">
    <property type="component" value="Unassembled WGS sequence"/>
</dbReference>